<accession>A0A7X8SMF2</accession>
<proteinExistence type="predicted"/>
<dbReference type="Pfam" id="PF13424">
    <property type="entry name" value="TPR_12"/>
    <property type="match status" value="1"/>
</dbReference>
<dbReference type="AlphaFoldDB" id="A0A7X8SMF2"/>
<dbReference type="InterPro" id="IPR019734">
    <property type="entry name" value="TPR_rpt"/>
</dbReference>
<dbReference type="EMBL" id="JABAIL010000005">
    <property type="protein sequence ID" value="NLR92908.1"/>
    <property type="molecule type" value="Genomic_DNA"/>
</dbReference>
<dbReference type="SUPFAM" id="SSF48452">
    <property type="entry name" value="TPR-like"/>
    <property type="match status" value="4"/>
</dbReference>
<dbReference type="SMART" id="SM00028">
    <property type="entry name" value="TPR"/>
    <property type="match status" value="7"/>
</dbReference>
<organism evidence="1 2">
    <name type="scientific">Flammeovirga agarivorans</name>
    <dbReference type="NCBI Taxonomy" id="2726742"/>
    <lineage>
        <taxon>Bacteria</taxon>
        <taxon>Pseudomonadati</taxon>
        <taxon>Bacteroidota</taxon>
        <taxon>Cytophagia</taxon>
        <taxon>Cytophagales</taxon>
        <taxon>Flammeovirgaceae</taxon>
        <taxon>Flammeovirga</taxon>
    </lineage>
</organism>
<name>A0A7X8SMF2_9BACT</name>
<dbReference type="Gene3D" id="1.25.40.10">
    <property type="entry name" value="Tetratricopeptide repeat domain"/>
    <property type="match status" value="3"/>
</dbReference>
<dbReference type="PANTHER" id="PTHR47689:SF2">
    <property type="entry name" value="TETRATRICOPEPTIDE REPEAT (TPR)-LIKE SUPERFAMILY PROTEIN"/>
    <property type="match status" value="1"/>
</dbReference>
<evidence type="ECO:0000313" key="1">
    <source>
        <dbReference type="EMBL" id="NLR92908.1"/>
    </source>
</evidence>
<comment type="caution">
    <text evidence="1">The sequence shown here is derived from an EMBL/GenBank/DDBJ whole genome shotgun (WGS) entry which is preliminary data.</text>
</comment>
<keyword evidence="2" id="KW-1185">Reference proteome</keyword>
<dbReference type="PANTHER" id="PTHR47689">
    <property type="entry name" value="TETRATRICOPEPTIDE REPEAT (TPR)-LIKE SUPERFAMILY PROTEIN"/>
    <property type="match status" value="1"/>
</dbReference>
<dbReference type="InterPro" id="IPR011990">
    <property type="entry name" value="TPR-like_helical_dom_sf"/>
</dbReference>
<reference evidence="1 2" key="1">
    <citation type="submission" date="2020-04" db="EMBL/GenBank/DDBJ databases">
        <title>Flammeovirga sp. SR4, a novel species isolated from seawater.</title>
        <authorList>
            <person name="Wang X."/>
        </authorList>
    </citation>
    <scope>NUCLEOTIDE SEQUENCE [LARGE SCALE GENOMIC DNA]</scope>
    <source>
        <strain evidence="1 2">SR4</strain>
    </source>
</reference>
<evidence type="ECO:0000313" key="2">
    <source>
        <dbReference type="Proteomes" id="UP000585050"/>
    </source>
</evidence>
<gene>
    <name evidence="1" type="ORF">HGP29_16970</name>
</gene>
<protein>
    <submittedName>
        <fullName evidence="1">Tetratricopeptide repeat protein</fullName>
    </submittedName>
</protein>
<sequence>MGRSLKFIITYTVLTLVININTYAQDFHSNFNSGKAAYEQKKYNQAIQKLQTARLQGQEAVGDTDPDYILAIEYLALSYQAQKDLGNANIYFQSLEKLLKKSGNGESEKMLSTQLQVADNSLVMKNFPQADIYYRNAITTAEKVFGKDSKQYTSTFHKHAQLYVIGRKYKEADGMYRTLEPMAEKYLKGTPEFATILSEQADVSMGMKRVEEASIQLSMAIKAFEGTNTPKSSYVNLYLKEATLLEKNGDNQGAIKAYNIYIDNLGKAYGIDNKKYITEVDRLAVHYDMKLHSPMDAYSLVKKKLAANNKKFGESSLESAATRIELAEMEIEQNNIPAAKANTEKAISIYDSKGKATSPEGIAASITMARIFGHNNMKSEAEAAYKKAIADTEKSLGQKHTTYGKALDSLAFFYIETKRFADAEEAIQKGMTAREKSVGKQHIDYGNSLYSLSMLYASQDSLEKAEKTLIQVAKVREAYYGALTLEHATCIKELGDLYKDMGEEKSAAALKTYRRAITLYEGIGLKKSDMVKDIYKSIDDINTR</sequence>
<dbReference type="Proteomes" id="UP000585050">
    <property type="component" value="Unassembled WGS sequence"/>
</dbReference>